<reference evidence="3 4" key="1">
    <citation type="submission" date="2018-05" db="EMBL/GenBank/DDBJ databases">
        <title>Acuticoccus sediminis sp. nov., isolated from deep-sea sediment of Indian Ocean.</title>
        <authorList>
            <person name="Liu X."/>
            <person name="Lai Q."/>
            <person name="Du Y."/>
            <person name="Sun F."/>
            <person name="Zhang X."/>
            <person name="Wang S."/>
            <person name="Shao Z."/>
        </authorList>
    </citation>
    <scope>NUCLEOTIDE SEQUENCE [LARGE SCALE GENOMIC DNA]</scope>
    <source>
        <strain evidence="3 4">PTG4-2</strain>
    </source>
</reference>
<dbReference type="AlphaFoldDB" id="A0A8B2NXD3"/>
<gene>
    <name evidence="3" type="ORF">DLJ53_12570</name>
</gene>
<feature type="compositionally biased region" description="Gly residues" evidence="2">
    <location>
        <begin position="9"/>
        <end position="18"/>
    </location>
</feature>
<comment type="caution">
    <text evidence="3">The sequence shown here is derived from an EMBL/GenBank/DDBJ whole genome shotgun (WGS) entry which is preliminary data.</text>
</comment>
<evidence type="ECO:0000313" key="4">
    <source>
        <dbReference type="Proteomes" id="UP000249590"/>
    </source>
</evidence>
<keyword evidence="4" id="KW-1185">Reference proteome</keyword>
<feature type="region of interest" description="Disordered" evidence="2">
    <location>
        <begin position="1"/>
        <end position="49"/>
    </location>
</feature>
<evidence type="ECO:0000256" key="2">
    <source>
        <dbReference type="SAM" id="MobiDB-lite"/>
    </source>
</evidence>
<dbReference type="PANTHER" id="PTHR33376">
    <property type="match status" value="1"/>
</dbReference>
<dbReference type="Proteomes" id="UP000249590">
    <property type="component" value="Unassembled WGS sequence"/>
</dbReference>
<evidence type="ECO:0000313" key="3">
    <source>
        <dbReference type="EMBL" id="RAI02194.1"/>
    </source>
</evidence>
<dbReference type="EMBL" id="QHHQ01000002">
    <property type="protein sequence ID" value="RAI02194.1"/>
    <property type="molecule type" value="Genomic_DNA"/>
</dbReference>
<name>A0A8B2NXD3_9HYPH</name>
<sequence length="544" mass="58386">MERSVMSGRGSGPGGRGPGPAQRASPAGGPAAGSRSAASPPTPPLSRPSVAAGRLAARGIYRRAASSSRGAGVRSGCGSAAARRCAVGGTATLPRRGMRGIAAIPLGLTPGRRAAADAVTPCTSAVRLARNSPWAVESRRSARCGRCTAARRRVPGSGHHPCAWGAPAPCARNLTMPFNHAQFRYSRRYLEKRDLETSRMFRPLRAWRLFVAGTMLAASTQLAAAQEYTWRIQSNLNAGDPGQVALEDGFANLVTEMSGGRMAFEIYPVGALYPVSDGLEAVGAGVTEMALLTGSYFVGKIGPIATLETGVPGSLRTPMERYNFFYRRGFIDLCREAFAPFGVYYLGPQFSSEWDIMSKKPITSREDFNGLKIRAYGIEAEMFQALGASPVFMGGGEIYTGLATGVIDAARWSSPAGLKNASFQEVAKYVVQPSFMPVPNNFFAVNQAAWDQLPDDLKAIMQEAAIRSSLEYIATAMDRDAAALEEMKAAGVEVSVIPQEEFEAMEGEARKFWQAYAEKDDLSKRGVEMLTQFLTDLGRMDKQD</sequence>
<proteinExistence type="predicted"/>
<protein>
    <submittedName>
        <fullName evidence="3">Uncharacterized protein</fullName>
    </submittedName>
</protein>
<dbReference type="Gene3D" id="3.40.190.170">
    <property type="entry name" value="Bacterial extracellular solute-binding protein, family 7"/>
    <property type="match status" value="1"/>
</dbReference>
<keyword evidence="1" id="KW-0732">Signal</keyword>
<dbReference type="InterPro" id="IPR018389">
    <property type="entry name" value="DctP_fam"/>
</dbReference>
<dbReference type="InterPro" id="IPR038404">
    <property type="entry name" value="TRAP_DctP_sf"/>
</dbReference>
<accession>A0A8B2NXD3</accession>
<evidence type="ECO:0000256" key="1">
    <source>
        <dbReference type="ARBA" id="ARBA00022729"/>
    </source>
</evidence>
<dbReference type="PANTHER" id="PTHR33376:SF5">
    <property type="entry name" value="EXTRACYTOPLASMIC SOLUTE RECEPTOR PROTEIN"/>
    <property type="match status" value="1"/>
</dbReference>
<feature type="compositionally biased region" description="Low complexity" evidence="2">
    <location>
        <begin position="19"/>
        <end position="39"/>
    </location>
</feature>
<dbReference type="GO" id="GO:0055085">
    <property type="term" value="P:transmembrane transport"/>
    <property type="evidence" value="ECO:0007669"/>
    <property type="project" value="InterPro"/>
</dbReference>
<dbReference type="NCBIfam" id="NF037995">
    <property type="entry name" value="TRAP_S1"/>
    <property type="match status" value="1"/>
</dbReference>
<dbReference type="Pfam" id="PF03480">
    <property type="entry name" value="DctP"/>
    <property type="match status" value="1"/>
</dbReference>
<organism evidence="3 4">
    <name type="scientific">Acuticoccus sediminis</name>
    <dbReference type="NCBI Taxonomy" id="2184697"/>
    <lineage>
        <taxon>Bacteria</taxon>
        <taxon>Pseudomonadati</taxon>
        <taxon>Pseudomonadota</taxon>
        <taxon>Alphaproteobacteria</taxon>
        <taxon>Hyphomicrobiales</taxon>
        <taxon>Amorphaceae</taxon>
        <taxon>Acuticoccus</taxon>
    </lineage>
</organism>